<feature type="transmembrane region" description="Helical" evidence="5">
    <location>
        <begin position="138"/>
        <end position="155"/>
    </location>
</feature>
<organism evidence="6 7">
    <name type="scientific">Paracoccus cavernae</name>
    <dbReference type="NCBI Taxonomy" id="1571207"/>
    <lineage>
        <taxon>Bacteria</taxon>
        <taxon>Pseudomonadati</taxon>
        <taxon>Pseudomonadota</taxon>
        <taxon>Alphaproteobacteria</taxon>
        <taxon>Rhodobacterales</taxon>
        <taxon>Paracoccaceae</taxon>
        <taxon>Paracoccus</taxon>
    </lineage>
</organism>
<evidence type="ECO:0000313" key="6">
    <source>
        <dbReference type="EMBL" id="MDN3712022.1"/>
    </source>
</evidence>
<reference evidence="7" key="1">
    <citation type="journal article" date="2019" name="Int. J. Syst. Evol. Microbiol.">
        <title>The Global Catalogue of Microorganisms (GCM) 10K type strain sequencing project: providing services to taxonomists for standard genome sequencing and annotation.</title>
        <authorList>
            <consortium name="The Broad Institute Genomics Platform"/>
            <consortium name="The Broad Institute Genome Sequencing Center for Infectious Disease"/>
            <person name="Wu L."/>
            <person name="Ma J."/>
        </authorList>
    </citation>
    <scope>NUCLEOTIDE SEQUENCE [LARGE SCALE GENOMIC DNA]</scope>
    <source>
        <strain evidence="7">CECT 8482</strain>
    </source>
</reference>
<proteinExistence type="inferred from homology"/>
<keyword evidence="3 5" id="KW-1133">Transmembrane helix</keyword>
<sequence length="209" mass="23765">MTEPRKMAPWVKPALEFGPALLFLVVFIALRDKTIALWGTDYQGFVIATMVFVPVQALASLVLWRLTGKISAMQIMTLVLVVVFGGMTAWLNDPKFLEMKPTILYLFFAAILGLSLILRKNWLQMVLSEALPMKPEGWRILTIRLVILFIVMALLNEFVRRTMSQSAWVYFKTFGLMIIMFAFFIGNAKLFERYALPKEGEDGSGDTRA</sequence>
<dbReference type="EMBL" id="JAUFRC010000001">
    <property type="protein sequence ID" value="MDN3712022.1"/>
    <property type="molecule type" value="Genomic_DNA"/>
</dbReference>
<feature type="transmembrane region" description="Helical" evidence="5">
    <location>
        <begin position="42"/>
        <end position="64"/>
    </location>
</feature>
<accession>A0ABT8D5M2</accession>
<keyword evidence="5" id="KW-0997">Cell inner membrane</keyword>
<comment type="function">
    <text evidence="5">Plays a role in cell envelope biogenesis, maintenance of cell envelope integrity and membrane homeostasis.</text>
</comment>
<feature type="transmembrane region" description="Helical" evidence="5">
    <location>
        <begin position="102"/>
        <end position="118"/>
    </location>
</feature>
<protein>
    <recommendedName>
        <fullName evidence="5">Inner membrane-spanning protein YciB</fullName>
    </recommendedName>
</protein>
<feature type="transmembrane region" description="Helical" evidence="5">
    <location>
        <begin position="14"/>
        <end position="30"/>
    </location>
</feature>
<comment type="similarity">
    <text evidence="5">Belongs to the YciB family.</text>
</comment>
<evidence type="ECO:0000256" key="1">
    <source>
        <dbReference type="ARBA" id="ARBA00022475"/>
    </source>
</evidence>
<keyword evidence="2 5" id="KW-0812">Transmembrane</keyword>
<name>A0ABT8D5M2_9RHOB</name>
<dbReference type="InterPro" id="IPR006008">
    <property type="entry name" value="YciB"/>
</dbReference>
<keyword evidence="4 5" id="KW-0472">Membrane</keyword>
<keyword evidence="7" id="KW-1185">Reference proteome</keyword>
<keyword evidence="1 5" id="KW-1003">Cell membrane</keyword>
<evidence type="ECO:0000256" key="5">
    <source>
        <dbReference type="HAMAP-Rule" id="MF_00189"/>
    </source>
</evidence>
<evidence type="ECO:0000256" key="3">
    <source>
        <dbReference type="ARBA" id="ARBA00022989"/>
    </source>
</evidence>
<evidence type="ECO:0000256" key="4">
    <source>
        <dbReference type="ARBA" id="ARBA00023136"/>
    </source>
</evidence>
<feature type="transmembrane region" description="Helical" evidence="5">
    <location>
        <begin position="167"/>
        <end position="186"/>
    </location>
</feature>
<feature type="transmembrane region" description="Helical" evidence="5">
    <location>
        <begin position="70"/>
        <end position="90"/>
    </location>
</feature>
<evidence type="ECO:0000256" key="2">
    <source>
        <dbReference type="ARBA" id="ARBA00022692"/>
    </source>
</evidence>
<dbReference type="PANTHER" id="PTHR36917">
    <property type="entry name" value="INTRACELLULAR SEPTATION PROTEIN A-RELATED"/>
    <property type="match status" value="1"/>
</dbReference>
<comment type="caution">
    <text evidence="6">The sequence shown here is derived from an EMBL/GenBank/DDBJ whole genome shotgun (WGS) entry which is preliminary data.</text>
</comment>
<dbReference type="RefSeq" id="WP_377683872.1">
    <property type="nucleotide sequence ID" value="NZ_JBHMDZ010000002.1"/>
</dbReference>
<comment type="subcellular location">
    <subcellularLocation>
        <location evidence="5">Cell inner membrane</location>
        <topology evidence="5">Multi-pass membrane protein</topology>
    </subcellularLocation>
</comment>
<dbReference type="Pfam" id="PF04279">
    <property type="entry name" value="IspA"/>
    <property type="match status" value="1"/>
</dbReference>
<gene>
    <name evidence="5" type="primary">yciB</name>
    <name evidence="6" type="ORF">QWZ10_09770</name>
</gene>
<dbReference type="Proteomes" id="UP001243846">
    <property type="component" value="Unassembled WGS sequence"/>
</dbReference>
<evidence type="ECO:0000313" key="7">
    <source>
        <dbReference type="Proteomes" id="UP001243846"/>
    </source>
</evidence>
<dbReference type="PANTHER" id="PTHR36917:SF1">
    <property type="entry name" value="INNER MEMBRANE-SPANNING PROTEIN YCIB"/>
    <property type="match status" value="1"/>
</dbReference>
<dbReference type="HAMAP" id="MF_00189">
    <property type="entry name" value="YciB"/>
    <property type="match status" value="1"/>
</dbReference>